<evidence type="ECO:0000256" key="4">
    <source>
        <dbReference type="ARBA" id="ARBA00011738"/>
    </source>
</evidence>
<keyword evidence="9" id="KW-0028">Amino-acid biosynthesis</keyword>
<sequence length="365" mass="38700">MSSPLGPRPRPEILTISPYIGGESHLAGVNRVLKLSSNEGAFGAPPGAQAAYARLAPEIFRYPDGAAEALRRAIGARFGLDPARIVCGNGSDDLIYQLALSYGGPGTELIMTRHGFSMYAIAGAYAGSRVVKVAEHHLTADVDAILAAVSPATRLVCLANPNNPTGSLLGAAEIARLRRGLPADVLLVLDAAYAEYVTRADYEPGVTFVDAGDNVVMTRTFSKIFGLGGLRLGWAYAPPGVIDVMNRVRNPFNTNAAAQEAAIAALNEPGWVEKRRAHNSAWRDRLGAMLTEAGIKIWPSEGNFILADFTTRERADGANAHLRASGILVRPMGGYDLPHCLRITIGTAAECEAVAASLADFMRHG</sequence>
<accession>A0A8J4M6Q0</accession>
<dbReference type="Gene3D" id="3.90.1150.10">
    <property type="entry name" value="Aspartate Aminotransferase, domain 1"/>
    <property type="match status" value="1"/>
</dbReference>
<dbReference type="EC" id="2.6.1.9" evidence="9"/>
<name>A0A8J4M6Q0_9PROT</name>
<dbReference type="GO" id="GO:0000105">
    <property type="term" value="P:L-histidine biosynthetic process"/>
    <property type="evidence" value="ECO:0007669"/>
    <property type="project" value="UniProtKB-UniRule"/>
</dbReference>
<evidence type="ECO:0000256" key="9">
    <source>
        <dbReference type="HAMAP-Rule" id="MF_01023"/>
    </source>
</evidence>
<evidence type="ECO:0000256" key="1">
    <source>
        <dbReference type="ARBA" id="ARBA00001933"/>
    </source>
</evidence>
<evidence type="ECO:0000256" key="5">
    <source>
        <dbReference type="ARBA" id="ARBA00022576"/>
    </source>
</evidence>
<feature type="domain" description="Aminotransferase class I/classII large" evidence="10">
    <location>
        <begin position="32"/>
        <end position="358"/>
    </location>
</feature>
<evidence type="ECO:0000313" key="11">
    <source>
        <dbReference type="EMBL" id="HGC43512.1"/>
    </source>
</evidence>
<dbReference type="AlphaFoldDB" id="A0A8J4M6Q0"/>
<keyword evidence="7 9" id="KW-0663">Pyridoxal phosphate</keyword>
<evidence type="ECO:0000256" key="2">
    <source>
        <dbReference type="ARBA" id="ARBA00005011"/>
    </source>
</evidence>
<comment type="caution">
    <text evidence="11">The sequence shown here is derived from an EMBL/GenBank/DDBJ whole genome shotgun (WGS) entry which is preliminary data.</text>
</comment>
<dbReference type="NCBIfam" id="TIGR01141">
    <property type="entry name" value="hisC"/>
    <property type="match status" value="1"/>
</dbReference>
<dbReference type="Gene3D" id="3.40.640.10">
    <property type="entry name" value="Type I PLP-dependent aspartate aminotransferase-like (Major domain)"/>
    <property type="match status" value="1"/>
</dbReference>
<comment type="cofactor">
    <cofactor evidence="1 9">
        <name>pyridoxal 5'-phosphate</name>
        <dbReference type="ChEBI" id="CHEBI:597326"/>
    </cofactor>
</comment>
<dbReference type="PANTHER" id="PTHR43643">
    <property type="entry name" value="HISTIDINOL-PHOSPHATE AMINOTRANSFERASE 2"/>
    <property type="match status" value="1"/>
</dbReference>
<protein>
    <recommendedName>
        <fullName evidence="9">Histidinol-phosphate aminotransferase</fullName>
        <ecNumber evidence="9">2.6.1.9</ecNumber>
    </recommendedName>
    <alternativeName>
        <fullName evidence="9">Imidazole acetol-phosphate transaminase</fullName>
    </alternativeName>
</protein>
<feature type="modified residue" description="N6-(pyridoxal phosphate)lysine" evidence="9">
    <location>
        <position position="223"/>
    </location>
</feature>
<dbReference type="HAMAP" id="MF_01023">
    <property type="entry name" value="HisC_aminotrans_2"/>
    <property type="match status" value="1"/>
</dbReference>
<evidence type="ECO:0000259" key="10">
    <source>
        <dbReference type="Pfam" id="PF00155"/>
    </source>
</evidence>
<evidence type="ECO:0000256" key="8">
    <source>
        <dbReference type="ARBA" id="ARBA00047481"/>
    </source>
</evidence>
<dbReference type="PANTHER" id="PTHR43643:SF3">
    <property type="entry name" value="HISTIDINOL-PHOSPHATE AMINOTRANSFERASE"/>
    <property type="match status" value="1"/>
</dbReference>
<comment type="similarity">
    <text evidence="3 9">Belongs to the class-II pyridoxal-phosphate-dependent aminotransferase family. Histidinol-phosphate aminotransferase subfamily.</text>
</comment>
<dbReference type="Pfam" id="PF00155">
    <property type="entry name" value="Aminotran_1_2"/>
    <property type="match status" value="1"/>
</dbReference>
<dbReference type="InterPro" id="IPR005861">
    <property type="entry name" value="HisP_aminotrans"/>
</dbReference>
<evidence type="ECO:0000256" key="7">
    <source>
        <dbReference type="ARBA" id="ARBA00022898"/>
    </source>
</evidence>
<dbReference type="EMBL" id="DTQM01000189">
    <property type="protein sequence ID" value="HGC43512.1"/>
    <property type="molecule type" value="Genomic_DNA"/>
</dbReference>
<dbReference type="GO" id="GO:0004400">
    <property type="term" value="F:histidinol-phosphate transaminase activity"/>
    <property type="evidence" value="ECO:0007669"/>
    <property type="project" value="UniProtKB-UniRule"/>
</dbReference>
<dbReference type="InterPro" id="IPR004839">
    <property type="entry name" value="Aminotransferase_I/II_large"/>
</dbReference>
<dbReference type="SUPFAM" id="SSF53383">
    <property type="entry name" value="PLP-dependent transferases"/>
    <property type="match status" value="1"/>
</dbReference>
<organism evidence="11">
    <name type="scientific">Acidicaldus sp</name>
    <dbReference type="NCBI Taxonomy" id="1872105"/>
    <lineage>
        <taxon>Bacteria</taxon>
        <taxon>Pseudomonadati</taxon>
        <taxon>Pseudomonadota</taxon>
        <taxon>Alphaproteobacteria</taxon>
        <taxon>Acetobacterales</taxon>
        <taxon>Acetobacteraceae</taxon>
        <taxon>Acidicaldus</taxon>
    </lineage>
</organism>
<comment type="pathway">
    <text evidence="2 9">Amino-acid biosynthesis; L-histidine biosynthesis; L-histidine from 5-phospho-alpha-D-ribose 1-diphosphate: step 7/9.</text>
</comment>
<comment type="subunit">
    <text evidence="4 9">Homodimer.</text>
</comment>
<proteinExistence type="inferred from homology"/>
<comment type="catalytic activity">
    <reaction evidence="8 9">
        <text>L-histidinol phosphate + 2-oxoglutarate = 3-(imidazol-4-yl)-2-oxopropyl phosphate + L-glutamate</text>
        <dbReference type="Rhea" id="RHEA:23744"/>
        <dbReference type="ChEBI" id="CHEBI:16810"/>
        <dbReference type="ChEBI" id="CHEBI:29985"/>
        <dbReference type="ChEBI" id="CHEBI:57766"/>
        <dbReference type="ChEBI" id="CHEBI:57980"/>
        <dbReference type="EC" id="2.6.1.9"/>
    </reaction>
</comment>
<dbReference type="InterPro" id="IPR015422">
    <property type="entry name" value="PyrdxlP-dep_Trfase_small"/>
</dbReference>
<dbReference type="InterPro" id="IPR015421">
    <property type="entry name" value="PyrdxlP-dep_Trfase_major"/>
</dbReference>
<dbReference type="CDD" id="cd00609">
    <property type="entry name" value="AAT_like"/>
    <property type="match status" value="1"/>
</dbReference>
<reference evidence="11" key="1">
    <citation type="journal article" date="2020" name="mSystems">
        <title>Genome- and Community-Level Interaction Insights into Carbon Utilization and Element Cycling Functions of Hydrothermarchaeota in Hydrothermal Sediment.</title>
        <authorList>
            <person name="Zhou Z."/>
            <person name="Liu Y."/>
            <person name="Xu W."/>
            <person name="Pan J."/>
            <person name="Luo Z.H."/>
            <person name="Li M."/>
        </authorList>
    </citation>
    <scope>NUCLEOTIDE SEQUENCE</scope>
    <source>
        <strain evidence="11">SpSt-997</strain>
    </source>
</reference>
<keyword evidence="6 9" id="KW-0808">Transferase</keyword>
<keyword evidence="9" id="KW-0368">Histidine biosynthesis</keyword>
<evidence type="ECO:0000256" key="3">
    <source>
        <dbReference type="ARBA" id="ARBA00007970"/>
    </source>
</evidence>
<keyword evidence="5 9" id="KW-0032">Aminotransferase</keyword>
<evidence type="ECO:0000256" key="6">
    <source>
        <dbReference type="ARBA" id="ARBA00022679"/>
    </source>
</evidence>
<gene>
    <name evidence="9" type="primary">hisC</name>
    <name evidence="11" type="ORF">ENY07_09890</name>
</gene>
<dbReference type="InterPro" id="IPR015424">
    <property type="entry name" value="PyrdxlP-dep_Trfase"/>
</dbReference>
<dbReference type="GO" id="GO:0030170">
    <property type="term" value="F:pyridoxal phosphate binding"/>
    <property type="evidence" value="ECO:0007669"/>
    <property type="project" value="InterPro"/>
</dbReference>
<dbReference type="InterPro" id="IPR050106">
    <property type="entry name" value="HistidinolP_aminotransfase"/>
</dbReference>
<dbReference type="UniPathway" id="UPA00031">
    <property type="reaction ID" value="UER00012"/>
</dbReference>